<keyword evidence="19" id="KW-1185">Reference proteome</keyword>
<evidence type="ECO:0000256" key="3">
    <source>
        <dbReference type="ARBA" id="ARBA00004906"/>
    </source>
</evidence>
<organism evidence="18 19">
    <name type="scientific">Fistulifera solaris</name>
    <name type="common">Oleaginous diatom</name>
    <dbReference type="NCBI Taxonomy" id="1519565"/>
    <lineage>
        <taxon>Eukaryota</taxon>
        <taxon>Sar</taxon>
        <taxon>Stramenopiles</taxon>
        <taxon>Ochrophyta</taxon>
        <taxon>Bacillariophyta</taxon>
        <taxon>Bacillariophyceae</taxon>
        <taxon>Bacillariophycidae</taxon>
        <taxon>Naviculales</taxon>
        <taxon>Naviculaceae</taxon>
        <taxon>Fistulifera</taxon>
    </lineage>
</organism>
<dbReference type="InParanoid" id="A0A1Z5JG29"/>
<dbReference type="PANTHER" id="PTHR23163:SF0">
    <property type="entry name" value="E3 UBIQUITIN-PROTEIN LIGASE BRE1"/>
    <property type="match status" value="1"/>
</dbReference>
<comment type="caution">
    <text evidence="18">The sequence shown here is derived from an EMBL/GenBank/DDBJ whole genome shotgun (WGS) entry which is preliminary data.</text>
</comment>
<feature type="coiled-coil region" evidence="15">
    <location>
        <begin position="558"/>
        <end position="683"/>
    </location>
</feature>
<evidence type="ECO:0000256" key="7">
    <source>
        <dbReference type="ARBA" id="ARBA00022771"/>
    </source>
</evidence>
<keyword evidence="10 14" id="KW-0156">Chromatin regulator</keyword>
<feature type="coiled-coil region" evidence="15">
    <location>
        <begin position="344"/>
        <end position="436"/>
    </location>
</feature>
<evidence type="ECO:0000259" key="17">
    <source>
        <dbReference type="PROSITE" id="PS50089"/>
    </source>
</evidence>
<evidence type="ECO:0000256" key="15">
    <source>
        <dbReference type="SAM" id="Coils"/>
    </source>
</evidence>
<keyword evidence="5 14" id="KW-0808">Transferase</keyword>
<evidence type="ECO:0000256" key="13">
    <source>
        <dbReference type="PROSITE-ProRule" id="PRU00175"/>
    </source>
</evidence>
<evidence type="ECO:0000256" key="1">
    <source>
        <dbReference type="ARBA" id="ARBA00000900"/>
    </source>
</evidence>
<comment type="catalytic activity">
    <reaction evidence="1 14">
        <text>S-ubiquitinyl-[E2 ubiquitin-conjugating enzyme]-L-cysteine + [acceptor protein]-L-lysine = [E2 ubiquitin-conjugating enzyme]-L-cysteine + N(6)-ubiquitinyl-[acceptor protein]-L-lysine.</text>
        <dbReference type="EC" id="2.3.2.27"/>
    </reaction>
</comment>
<dbReference type="InterPro" id="IPR013083">
    <property type="entry name" value="Znf_RING/FYVE/PHD"/>
</dbReference>
<dbReference type="InterPro" id="IPR001841">
    <property type="entry name" value="Znf_RING"/>
</dbReference>
<evidence type="ECO:0000256" key="8">
    <source>
        <dbReference type="ARBA" id="ARBA00022786"/>
    </source>
</evidence>
<feature type="coiled-coil region" evidence="15">
    <location>
        <begin position="231"/>
        <end position="258"/>
    </location>
</feature>
<dbReference type="InterPro" id="IPR013956">
    <property type="entry name" value="E3_ubiquit_lig_Bre1"/>
</dbReference>
<gene>
    <name evidence="18" type="ORF">FisN_15Hh197</name>
</gene>
<feature type="coiled-coil region" evidence="15">
    <location>
        <begin position="462"/>
        <end position="513"/>
    </location>
</feature>
<evidence type="ECO:0000256" key="12">
    <source>
        <dbReference type="ARBA" id="ARBA00023242"/>
    </source>
</evidence>
<evidence type="ECO:0000256" key="2">
    <source>
        <dbReference type="ARBA" id="ARBA00004123"/>
    </source>
</evidence>
<dbReference type="Gene3D" id="3.30.40.10">
    <property type="entry name" value="Zinc/RING finger domain, C3HC4 (zinc finger)"/>
    <property type="match status" value="1"/>
</dbReference>
<dbReference type="GO" id="GO:0016567">
    <property type="term" value="P:protein ubiquitination"/>
    <property type="evidence" value="ECO:0007669"/>
    <property type="project" value="UniProtKB-UniRule"/>
</dbReference>
<keyword evidence="8 14" id="KW-0833">Ubl conjugation pathway</keyword>
<evidence type="ECO:0000256" key="16">
    <source>
        <dbReference type="SAM" id="MobiDB-lite"/>
    </source>
</evidence>
<dbReference type="GO" id="GO:0061630">
    <property type="term" value="F:ubiquitin protein ligase activity"/>
    <property type="evidence" value="ECO:0007669"/>
    <property type="project" value="UniProtKB-EC"/>
</dbReference>
<dbReference type="GO" id="GO:0005634">
    <property type="term" value="C:nucleus"/>
    <property type="evidence" value="ECO:0007669"/>
    <property type="project" value="UniProtKB-SubCell"/>
</dbReference>
<accession>A0A1Z5JG29</accession>
<dbReference type="SUPFAM" id="SSF90250">
    <property type="entry name" value="Troponin coil-coiled subunits"/>
    <property type="match status" value="1"/>
</dbReference>
<comment type="subcellular location">
    <subcellularLocation>
        <location evidence="2 14">Nucleus</location>
    </subcellularLocation>
</comment>
<keyword evidence="12 14" id="KW-0539">Nucleus</keyword>
<proteinExistence type="inferred from homology"/>
<feature type="domain" description="RING-type" evidence="17">
    <location>
        <begin position="784"/>
        <end position="823"/>
    </location>
</feature>
<evidence type="ECO:0000256" key="4">
    <source>
        <dbReference type="ARBA" id="ARBA00005555"/>
    </source>
</evidence>
<evidence type="ECO:0000256" key="11">
    <source>
        <dbReference type="ARBA" id="ARBA00023054"/>
    </source>
</evidence>
<dbReference type="SUPFAM" id="SSF57850">
    <property type="entry name" value="RING/U-box"/>
    <property type="match status" value="1"/>
</dbReference>
<name>A0A1Z5JG29_FISSO</name>
<dbReference type="GO" id="GO:0008270">
    <property type="term" value="F:zinc ion binding"/>
    <property type="evidence" value="ECO:0007669"/>
    <property type="project" value="UniProtKB-KW"/>
</dbReference>
<dbReference type="PROSITE" id="PS50089">
    <property type="entry name" value="ZF_RING_2"/>
    <property type="match status" value="1"/>
</dbReference>
<evidence type="ECO:0000256" key="9">
    <source>
        <dbReference type="ARBA" id="ARBA00022833"/>
    </source>
</evidence>
<evidence type="ECO:0000256" key="6">
    <source>
        <dbReference type="ARBA" id="ARBA00022723"/>
    </source>
</evidence>
<dbReference type="PANTHER" id="PTHR23163">
    <property type="entry name" value="RING FINGER PROTEIN-RELATED"/>
    <property type="match status" value="1"/>
</dbReference>
<feature type="region of interest" description="Disordered" evidence="16">
    <location>
        <begin position="513"/>
        <end position="548"/>
    </location>
</feature>
<dbReference type="Proteomes" id="UP000198406">
    <property type="component" value="Unassembled WGS sequence"/>
</dbReference>
<evidence type="ECO:0000313" key="18">
    <source>
        <dbReference type="EMBL" id="GAX12718.1"/>
    </source>
</evidence>
<reference evidence="18 19" key="1">
    <citation type="journal article" date="2015" name="Plant Cell">
        <title>Oil accumulation by the oleaginous diatom Fistulifera solaris as revealed by the genome and transcriptome.</title>
        <authorList>
            <person name="Tanaka T."/>
            <person name="Maeda Y."/>
            <person name="Veluchamy A."/>
            <person name="Tanaka M."/>
            <person name="Abida H."/>
            <person name="Marechal E."/>
            <person name="Bowler C."/>
            <person name="Muto M."/>
            <person name="Sunaga Y."/>
            <person name="Tanaka M."/>
            <person name="Yoshino T."/>
            <person name="Taniguchi T."/>
            <person name="Fukuda Y."/>
            <person name="Nemoto M."/>
            <person name="Matsumoto M."/>
            <person name="Wong P.S."/>
            <person name="Aburatani S."/>
            <person name="Fujibuchi W."/>
        </authorList>
    </citation>
    <scope>NUCLEOTIDE SEQUENCE [LARGE SCALE GENOMIC DNA]</scope>
    <source>
        <strain evidence="18 19">JPCC DA0580</strain>
    </source>
</reference>
<feature type="compositionally biased region" description="Basic and acidic residues" evidence="16">
    <location>
        <begin position="1"/>
        <end position="10"/>
    </location>
</feature>
<feature type="region of interest" description="Disordered" evidence="16">
    <location>
        <begin position="1"/>
        <end position="55"/>
    </location>
</feature>
<protein>
    <recommendedName>
        <fullName evidence="14">E3 ubiquitin protein ligase</fullName>
        <ecNumber evidence="14">2.3.2.27</ecNumber>
    </recommendedName>
</protein>
<evidence type="ECO:0000256" key="14">
    <source>
        <dbReference type="RuleBase" id="RU365038"/>
    </source>
</evidence>
<evidence type="ECO:0000256" key="5">
    <source>
        <dbReference type="ARBA" id="ARBA00022679"/>
    </source>
</evidence>
<dbReference type="AlphaFoldDB" id="A0A1Z5JG29"/>
<dbReference type="EC" id="2.3.2.27" evidence="14"/>
<dbReference type="CDD" id="cd16499">
    <property type="entry name" value="RING-HC_Bre1-like"/>
    <property type="match status" value="1"/>
</dbReference>
<dbReference type="GO" id="GO:0033503">
    <property type="term" value="C:HULC complex"/>
    <property type="evidence" value="ECO:0007669"/>
    <property type="project" value="TreeGrafter"/>
</dbReference>
<dbReference type="EMBL" id="BDSP01000055">
    <property type="protein sequence ID" value="GAX12718.1"/>
    <property type="molecule type" value="Genomic_DNA"/>
</dbReference>
<comment type="pathway">
    <text evidence="3 14">Protein modification; protein ubiquitination.</text>
</comment>
<feature type="coiled-coil region" evidence="15">
    <location>
        <begin position="712"/>
        <end position="753"/>
    </location>
</feature>
<keyword evidence="6 14" id="KW-0479">Metal-binding</keyword>
<keyword evidence="11 14" id="KW-0175">Coiled coil</keyword>
<dbReference type="UniPathway" id="UPA00143"/>
<dbReference type="OrthoDB" id="10266039at2759"/>
<keyword evidence="18" id="KW-0012">Acyltransferase</keyword>
<keyword evidence="7 13" id="KW-0863">Zinc-finger</keyword>
<comment type="similarity">
    <text evidence="4 14">Belongs to the BRE1 family.</text>
</comment>
<evidence type="ECO:0000313" key="19">
    <source>
        <dbReference type="Proteomes" id="UP000198406"/>
    </source>
</evidence>
<sequence>MKRALAERAKQSLPPPPSVAEPTKVPRLELSASAVPDDAIPSSATPTSPAKRQKRITAMASQVNEDNDAFYLKHQNRALATELLSLQDTTKALEKERDYRRQECWAACQALNSLQATWTQLETALLASAAPPPLPSMMESGAPAVTGNSSSSSSMEWTRALAEALAGLGRRPADSTDQFYSDLSQLSANVTARANTLQECILTAFHSSPPSAEAIETAQFSKQLAESQMHARFLETQVAELTQARDQIASKERKLRRNLYRISVGILTTEQAMQTLDQEGDDEWLQVRLETREKVKQEEDLASATSNVAPVDATTPAVSESKVTEYESKIANLEATLRNRDGSIEELRGKLKEKELLLNQLSLSQQSAEDAEKLQSFEATRASLKLKEKQVLELEKEVESTREKWAQAIGNEKSAMASIEEQLTKFEKRWSELAENTDVDGEASNGDLLGIQPSRIVNAERIAELEHKLSQALENVRQAEVIRCTLATSLELNHDLQSKLEDLKSKYAALQSTCENNTTPPEKPEVMPLSSEGDGNAEETSSMDKVDKEKYDREYKNHRKARKEISALNTKIDSLKGKLERAEKDRDAIIATNSRLLQQIKEKDEMNAKSLSTILHLKSLTEKLKLENENLEQQAKSASQLALAARLASNAKARVSEEMIKEKESLEEKLSLSEKETTRIKNELNKLSTDLSEGSGKVSALQSKFENSVKRCNELVSELEAKDEEIRKLLDSLHQTEREAQSTKENLNKIMHSSTGGDVRVGASSFTVDQLNTQISVLKDRLACPVCHYRDKECIIMRCRHMHCKQCVDERISNRSRKCPTCNNKFSEKDVEDVWLS</sequence>
<keyword evidence="9 14" id="KW-0862">Zinc</keyword>
<dbReference type="GO" id="GO:0006325">
    <property type="term" value="P:chromatin organization"/>
    <property type="evidence" value="ECO:0007669"/>
    <property type="project" value="UniProtKB-KW"/>
</dbReference>
<dbReference type="InterPro" id="IPR038077">
    <property type="entry name" value="Troponin_sf"/>
</dbReference>
<evidence type="ECO:0000256" key="10">
    <source>
        <dbReference type="ARBA" id="ARBA00022853"/>
    </source>
</evidence>